<accession>A0A4W4GLI2</accession>
<protein>
    <recommendedName>
        <fullName evidence="3">G domain-containing protein</fullName>
    </recommendedName>
</protein>
<dbReference type="AlphaFoldDB" id="A0A4W4GLI2"/>
<dbReference type="Ensembl" id="ENSEEET00000039602.2">
    <property type="protein sequence ID" value="ENSEEEP00000039152.2"/>
    <property type="gene ID" value="ENSEEEG00000018603.2"/>
</dbReference>
<keyword evidence="2" id="KW-1185">Reference proteome</keyword>
<dbReference type="OMA" id="YHEESET"/>
<dbReference type="Proteomes" id="UP000314983">
    <property type="component" value="Chromosome 16"/>
</dbReference>
<dbReference type="InterPro" id="IPR027417">
    <property type="entry name" value="P-loop_NTPase"/>
</dbReference>
<name>A0A4W4GLI2_ELEEL</name>
<sequence length="213" mass="23803">MTVPGHSNERVMTVVFGHPSRAIMPNLGFRIISPNVGYVRILVIGGVGVGKSNFINSVNYYKTHYIEGEDGSPLPFVFNDIMGLEGAKDSGAHVDDIIKALEGVVKEGHKNISDVYKLLLGKVLNGFHINDMLRCYNTYLIDFDTICLTYVSFCAEMPQIIIMTRVDEACPLVKEDLKKIYTSNNIKEKVIIMFIVFLPRDVISLNLEKPSES</sequence>
<dbReference type="GeneTree" id="ENSGT00940000160560"/>
<reference evidence="1" key="3">
    <citation type="submission" date="2020-05" db="EMBL/GenBank/DDBJ databases">
        <title>Electrophorus electricus (electric eel) genome, fEleEle1, primary haplotype.</title>
        <authorList>
            <person name="Myers G."/>
            <person name="Meyer A."/>
            <person name="Fedrigo O."/>
            <person name="Formenti G."/>
            <person name="Rhie A."/>
            <person name="Tracey A."/>
            <person name="Sims Y."/>
            <person name="Jarvis E.D."/>
        </authorList>
    </citation>
    <scope>NUCLEOTIDE SEQUENCE [LARGE SCALE GENOMIC DNA]</scope>
</reference>
<evidence type="ECO:0008006" key="3">
    <source>
        <dbReference type="Google" id="ProtNLM"/>
    </source>
</evidence>
<dbReference type="SUPFAM" id="SSF52540">
    <property type="entry name" value="P-loop containing nucleoside triphosphate hydrolases"/>
    <property type="match status" value="1"/>
</dbReference>
<organism evidence="1 2">
    <name type="scientific">Electrophorus electricus</name>
    <name type="common">Electric eel</name>
    <name type="synonym">Gymnotus electricus</name>
    <dbReference type="NCBI Taxonomy" id="8005"/>
    <lineage>
        <taxon>Eukaryota</taxon>
        <taxon>Metazoa</taxon>
        <taxon>Chordata</taxon>
        <taxon>Craniata</taxon>
        <taxon>Vertebrata</taxon>
        <taxon>Euteleostomi</taxon>
        <taxon>Actinopterygii</taxon>
        <taxon>Neopterygii</taxon>
        <taxon>Teleostei</taxon>
        <taxon>Ostariophysi</taxon>
        <taxon>Gymnotiformes</taxon>
        <taxon>Gymnotoidei</taxon>
        <taxon>Gymnotidae</taxon>
        <taxon>Electrophorus</taxon>
    </lineage>
</organism>
<reference evidence="2" key="2">
    <citation type="journal article" date="2017" name="Sci. Adv.">
        <title>A tail of two voltages: Proteomic comparison of the three electric organs of the electric eel.</title>
        <authorList>
            <person name="Traeger L.L."/>
            <person name="Sabat G."/>
            <person name="Barrett-Wilt G.A."/>
            <person name="Wells G.B."/>
            <person name="Sussman M.R."/>
        </authorList>
    </citation>
    <scope>NUCLEOTIDE SEQUENCE [LARGE SCALE GENOMIC DNA]</scope>
</reference>
<reference evidence="2" key="1">
    <citation type="journal article" date="2014" name="Science">
        <title>Nonhuman genetics. Genomic basis for the convergent evolution of electric organs.</title>
        <authorList>
            <person name="Gallant J.R."/>
            <person name="Traeger L.L."/>
            <person name="Volkening J.D."/>
            <person name="Moffett H."/>
            <person name="Chen P.H."/>
            <person name="Novina C.D."/>
            <person name="Phillips G.N.Jr."/>
            <person name="Anand R."/>
            <person name="Wells G.B."/>
            <person name="Pinch M."/>
            <person name="Guth R."/>
            <person name="Unguez G.A."/>
            <person name="Albert J.S."/>
            <person name="Zakon H.H."/>
            <person name="Samanta M.P."/>
            <person name="Sussman M.R."/>
        </authorList>
    </citation>
    <scope>NUCLEOTIDE SEQUENCE [LARGE SCALE GENOMIC DNA]</scope>
</reference>
<evidence type="ECO:0000313" key="2">
    <source>
        <dbReference type="Proteomes" id="UP000314983"/>
    </source>
</evidence>
<reference evidence="1" key="4">
    <citation type="submission" date="2025-08" db="UniProtKB">
        <authorList>
            <consortium name="Ensembl"/>
        </authorList>
    </citation>
    <scope>IDENTIFICATION</scope>
</reference>
<evidence type="ECO:0000313" key="1">
    <source>
        <dbReference type="Ensembl" id="ENSEEEP00000039152.2"/>
    </source>
</evidence>
<dbReference type="STRING" id="8005.ENSEEEP00000039152"/>
<proteinExistence type="predicted"/>
<reference evidence="1" key="5">
    <citation type="submission" date="2025-09" db="UniProtKB">
        <authorList>
            <consortium name="Ensembl"/>
        </authorList>
    </citation>
    <scope>IDENTIFICATION</scope>
</reference>